<dbReference type="InterPro" id="IPR008269">
    <property type="entry name" value="Lon_proteolytic"/>
</dbReference>
<reference evidence="15 16" key="1">
    <citation type="submission" date="2019-11" db="EMBL/GenBank/DDBJ databases">
        <title>FDA dAtabase for Regulatory Grade micrObial Sequences (FDA-ARGOS): Supporting development and validation of Infectious Disease Dx tests.</title>
        <authorList>
            <person name="Turner S."/>
            <person name="Byrd R."/>
            <person name="Tallon L."/>
            <person name="Sadzewicz L."/>
            <person name="Vavikolanu K."/>
            <person name="Mehta A."/>
            <person name="Aluvathingal J."/>
            <person name="Nadendla S."/>
            <person name="Myers T."/>
            <person name="Yan Y."/>
            <person name="Sichtig H."/>
        </authorList>
    </citation>
    <scope>NUCLEOTIDE SEQUENCE [LARGE SCALE GENOMIC DNA]</scope>
    <source>
        <strain evidence="15 16">FDAARGOS_741</strain>
    </source>
</reference>
<evidence type="ECO:0000256" key="7">
    <source>
        <dbReference type="ARBA" id="ARBA00022840"/>
    </source>
</evidence>
<proteinExistence type="inferred from homology"/>
<dbReference type="EMBL" id="CP046314">
    <property type="protein sequence ID" value="QGS09195.1"/>
    <property type="molecule type" value="Genomic_DNA"/>
</dbReference>
<dbReference type="PROSITE" id="PS50162">
    <property type="entry name" value="RECA_2"/>
    <property type="match status" value="1"/>
</dbReference>
<comment type="function">
    <text evidence="13">DNA-dependent ATPase involved in processing of recombination intermediates, plays a role in repairing DNA breaks. Stimulates the branch migration of RecA-mediated strand transfer reactions, allowing the 3' invading strand to extend heteroduplex DNA faster. Binds ssDNA in the presence of ADP but not other nucleotides, has ATPase activity that is stimulated by ssDNA and various branched DNA structures, but inhibited by SSB. Does not have RecA's homology-searching function.</text>
</comment>
<evidence type="ECO:0000256" key="6">
    <source>
        <dbReference type="ARBA" id="ARBA00022833"/>
    </source>
</evidence>
<dbReference type="InterPro" id="IPR003593">
    <property type="entry name" value="AAA+_ATPase"/>
</dbReference>
<keyword evidence="5" id="KW-0378">Hydrolase</keyword>
<dbReference type="InterPro" id="IPR027417">
    <property type="entry name" value="P-loop_NTPase"/>
</dbReference>
<evidence type="ECO:0000256" key="11">
    <source>
        <dbReference type="HAMAP-Rule" id="MF_01498"/>
    </source>
</evidence>
<evidence type="ECO:0000256" key="9">
    <source>
        <dbReference type="ARBA" id="ARBA00023125"/>
    </source>
</evidence>
<evidence type="ECO:0000256" key="4">
    <source>
        <dbReference type="ARBA" id="ARBA00022771"/>
    </source>
</evidence>
<dbReference type="Gene3D" id="3.30.230.10">
    <property type="match status" value="1"/>
</dbReference>
<dbReference type="SUPFAM" id="SSF52540">
    <property type="entry name" value="P-loop containing nucleoside triphosphate hydrolases"/>
    <property type="match status" value="1"/>
</dbReference>
<keyword evidence="7 11" id="KW-0067">ATP-binding</keyword>
<dbReference type="SUPFAM" id="SSF54211">
    <property type="entry name" value="Ribosomal protein S5 domain 2-like"/>
    <property type="match status" value="1"/>
</dbReference>
<dbReference type="GO" id="GO:0006508">
    <property type="term" value="P:proteolysis"/>
    <property type="evidence" value="ECO:0007669"/>
    <property type="project" value="InterPro"/>
</dbReference>
<dbReference type="Pfam" id="PF18073">
    <property type="entry name" value="Zn_ribbon_LapB"/>
    <property type="match status" value="1"/>
</dbReference>
<feature type="short sequence motif" description="RadA KNRFG motif" evidence="11">
    <location>
        <begin position="256"/>
        <end position="260"/>
    </location>
</feature>
<evidence type="ECO:0000256" key="10">
    <source>
        <dbReference type="ARBA" id="ARBA00023204"/>
    </source>
</evidence>
<dbReference type="Proteomes" id="UP000425411">
    <property type="component" value="Chromosome"/>
</dbReference>
<dbReference type="FunFam" id="3.30.230.10:FF:000031">
    <property type="entry name" value="DNA repair protein RadA"/>
    <property type="match status" value="1"/>
</dbReference>
<keyword evidence="8 11" id="KW-0346">Stress response</keyword>
<name>A0AAP9HCE6_9BACL</name>
<keyword evidence="1 11" id="KW-0479">Metal-binding</keyword>
<keyword evidence="4 13" id="KW-0863">Zinc-finger</keyword>
<organism evidence="15 16">
    <name type="scientific">Gemella morbillorum</name>
    <dbReference type="NCBI Taxonomy" id="29391"/>
    <lineage>
        <taxon>Bacteria</taxon>
        <taxon>Bacillati</taxon>
        <taxon>Bacillota</taxon>
        <taxon>Bacilli</taxon>
        <taxon>Bacillales</taxon>
        <taxon>Gemellaceae</taxon>
        <taxon>Gemella</taxon>
    </lineage>
</organism>
<evidence type="ECO:0000256" key="2">
    <source>
        <dbReference type="ARBA" id="ARBA00022741"/>
    </source>
</evidence>
<evidence type="ECO:0000256" key="5">
    <source>
        <dbReference type="ARBA" id="ARBA00022801"/>
    </source>
</evidence>
<dbReference type="FunFam" id="3.40.50.300:FF:000050">
    <property type="entry name" value="DNA repair protein RadA"/>
    <property type="match status" value="1"/>
</dbReference>
<comment type="domain">
    <text evidence="11">The middle region has homology to RecA with ATPase motifs including the RadA KNRFG motif, while the C-terminus is homologous to Lon protease.</text>
</comment>
<evidence type="ECO:0000256" key="13">
    <source>
        <dbReference type="RuleBase" id="RU003555"/>
    </source>
</evidence>
<protein>
    <recommendedName>
        <fullName evidence="11 12">DNA repair protein RadA</fullName>
    </recommendedName>
</protein>
<dbReference type="RefSeq" id="WP_004634191.1">
    <property type="nucleotide sequence ID" value="NZ_CP046314.1"/>
</dbReference>
<feature type="domain" description="RecA family profile 1" evidence="14">
    <location>
        <begin position="71"/>
        <end position="219"/>
    </location>
</feature>
<dbReference type="PANTHER" id="PTHR32472">
    <property type="entry name" value="DNA REPAIR PROTEIN RADA"/>
    <property type="match status" value="1"/>
</dbReference>
<dbReference type="GO" id="GO:0140664">
    <property type="term" value="F:ATP-dependent DNA damage sensor activity"/>
    <property type="evidence" value="ECO:0007669"/>
    <property type="project" value="InterPro"/>
</dbReference>
<evidence type="ECO:0000313" key="15">
    <source>
        <dbReference type="EMBL" id="QGS09195.1"/>
    </source>
</evidence>
<keyword evidence="6 13" id="KW-0862">Zinc</keyword>
<dbReference type="InterPro" id="IPR041166">
    <property type="entry name" value="Rubredoxin_2"/>
</dbReference>
<dbReference type="GO" id="GO:0008270">
    <property type="term" value="F:zinc ion binding"/>
    <property type="evidence" value="ECO:0007669"/>
    <property type="project" value="UniProtKB-KW"/>
</dbReference>
<evidence type="ECO:0000313" key="16">
    <source>
        <dbReference type="Proteomes" id="UP000425411"/>
    </source>
</evidence>
<dbReference type="GO" id="GO:0000725">
    <property type="term" value="P:recombinational repair"/>
    <property type="evidence" value="ECO:0007669"/>
    <property type="project" value="UniProtKB-UniRule"/>
</dbReference>
<feature type="region of interest" description="Lon-protease-like" evidence="11">
    <location>
        <begin position="355"/>
        <end position="461"/>
    </location>
</feature>
<dbReference type="Pfam" id="PF13481">
    <property type="entry name" value="AAA_25"/>
    <property type="match status" value="1"/>
</dbReference>
<gene>
    <name evidence="11 15" type="primary">radA</name>
    <name evidence="15" type="ORF">FOC49_04580</name>
</gene>
<evidence type="ECO:0000256" key="3">
    <source>
        <dbReference type="ARBA" id="ARBA00022763"/>
    </source>
</evidence>
<dbReference type="SMART" id="SM00382">
    <property type="entry name" value="AAA"/>
    <property type="match status" value="1"/>
</dbReference>
<dbReference type="Pfam" id="PF05362">
    <property type="entry name" value="Lon_C"/>
    <property type="match status" value="1"/>
</dbReference>
<comment type="function">
    <text evidence="11">Plays a role in repairing double-strand DNA breaks, probably involving stabilizing or processing branched DNA or blocked replication forks.</text>
</comment>
<dbReference type="AlphaFoldDB" id="A0AAP9HCE6"/>
<accession>A0AAP9HCE6</accession>
<keyword evidence="10 11" id="KW-0234">DNA repair</keyword>
<keyword evidence="9 11" id="KW-0238">DNA-binding</keyword>
<dbReference type="CDD" id="cd01121">
    <property type="entry name" value="RadA_SMS_N"/>
    <property type="match status" value="1"/>
</dbReference>
<dbReference type="GO" id="GO:0004252">
    <property type="term" value="F:serine-type endopeptidase activity"/>
    <property type="evidence" value="ECO:0007669"/>
    <property type="project" value="InterPro"/>
</dbReference>
<dbReference type="NCBIfam" id="TIGR00416">
    <property type="entry name" value="sms"/>
    <property type="match status" value="1"/>
</dbReference>
<keyword evidence="2 11" id="KW-0547">Nucleotide-binding</keyword>
<dbReference type="InterPro" id="IPR004504">
    <property type="entry name" value="DNA_repair_RadA"/>
</dbReference>
<dbReference type="PRINTS" id="PR01874">
    <property type="entry name" value="DNAREPAIRADA"/>
</dbReference>
<dbReference type="GO" id="GO:0005829">
    <property type="term" value="C:cytosol"/>
    <property type="evidence" value="ECO:0007669"/>
    <property type="project" value="TreeGrafter"/>
</dbReference>
<dbReference type="GO" id="GO:0004176">
    <property type="term" value="F:ATP-dependent peptidase activity"/>
    <property type="evidence" value="ECO:0007669"/>
    <property type="project" value="InterPro"/>
</dbReference>
<dbReference type="InterPro" id="IPR014721">
    <property type="entry name" value="Ribsml_uS5_D2-typ_fold_subgr"/>
</dbReference>
<sequence length="461" mass="50918">MAKVNVKYECNACGYQSLKYMGRCPSCKKWASMEEVVETPQKKTKYTAFIPTSSDTERLEAGKLKSVSTQDVPRTLTDSQELNRVLGGGVVGGSLVLLGGDPGIGKSTLLLQISAYLAKEHDVLYVTGEESVRQVKIRADRLKNNTDELYVYAQTDLNLIYEVVKKVKPKFLVIDSIQTIYNPNLENSPGSITQVRECTQQLMKVAKSLNIAIFIVGHVTKEGTIAGPRMLEHMVDTVLYFEGEGQHSYRMLRAVKNRFGSTNEIGIFEMKSSGLEDLANPSQMFLEERSKNLAGATIISTMEGSRALLVEIQSLTTPTAFNNPRRVSSGLEYNKLILLMAVLEKKVGYLLQQQDVYVKVSGGVRIDDPAVDLGVIVAVASSFKDIAVDMNDCFIGEVGLTGEVRRVSRIEQRISEAKKHGFKRVIVPAGNMKNTEFPPGIEIIPVKDIRECLDVAFGSVF</sequence>
<evidence type="ECO:0000256" key="8">
    <source>
        <dbReference type="ARBA" id="ARBA00023016"/>
    </source>
</evidence>
<evidence type="ECO:0000256" key="12">
    <source>
        <dbReference type="NCBIfam" id="TIGR00416"/>
    </source>
</evidence>
<feature type="binding site" evidence="11">
    <location>
        <begin position="100"/>
        <end position="107"/>
    </location>
    <ligand>
        <name>ATP</name>
        <dbReference type="ChEBI" id="CHEBI:30616"/>
    </ligand>
</feature>
<evidence type="ECO:0000256" key="1">
    <source>
        <dbReference type="ARBA" id="ARBA00022723"/>
    </source>
</evidence>
<dbReference type="HAMAP" id="MF_01498">
    <property type="entry name" value="RadA_bact"/>
    <property type="match status" value="1"/>
</dbReference>
<dbReference type="PANTHER" id="PTHR32472:SF10">
    <property type="entry name" value="DNA REPAIR PROTEIN RADA-LIKE PROTEIN"/>
    <property type="match status" value="1"/>
</dbReference>
<comment type="similarity">
    <text evidence="11 13">Belongs to the RecA family. RadA subfamily.</text>
</comment>
<keyword evidence="16" id="KW-1185">Reference proteome</keyword>
<evidence type="ECO:0000259" key="14">
    <source>
        <dbReference type="PROSITE" id="PS50162"/>
    </source>
</evidence>
<keyword evidence="3 11" id="KW-0227">DNA damage</keyword>
<dbReference type="GO" id="GO:0005524">
    <property type="term" value="F:ATP binding"/>
    <property type="evidence" value="ECO:0007669"/>
    <property type="project" value="UniProtKB-UniRule"/>
</dbReference>
<dbReference type="Gene3D" id="3.40.50.300">
    <property type="entry name" value="P-loop containing nucleotide triphosphate hydrolases"/>
    <property type="match status" value="1"/>
</dbReference>
<dbReference type="InterPro" id="IPR020568">
    <property type="entry name" value="Ribosomal_Su5_D2-typ_SF"/>
</dbReference>
<dbReference type="GO" id="GO:0003684">
    <property type="term" value="F:damaged DNA binding"/>
    <property type="evidence" value="ECO:0007669"/>
    <property type="project" value="InterPro"/>
</dbReference>
<dbReference type="InterPro" id="IPR020588">
    <property type="entry name" value="RecA_ATP-bd"/>
</dbReference>